<keyword evidence="1" id="KW-0812">Transmembrane</keyword>
<protein>
    <submittedName>
        <fullName evidence="2">Uncharacterized protein</fullName>
    </submittedName>
</protein>
<organism evidence="2 3">
    <name type="scientific">Candidatus Odyssella acanthamoebae</name>
    <dbReference type="NCBI Taxonomy" id="91604"/>
    <lineage>
        <taxon>Bacteria</taxon>
        <taxon>Pseudomonadati</taxon>
        <taxon>Pseudomonadota</taxon>
        <taxon>Alphaproteobacteria</taxon>
        <taxon>Holosporales</taxon>
        <taxon>Candidatus Paracaedibacteraceae</taxon>
        <taxon>Candidatus Odyssella</taxon>
    </lineage>
</organism>
<reference evidence="2 3" key="1">
    <citation type="submission" date="2014-07" db="EMBL/GenBank/DDBJ databases">
        <title>Comparative genomic insights into amoeba endosymbionts belonging to the families of Holosporaceae and Candidatus Midichloriaceae within Rickettsiales.</title>
        <authorList>
            <person name="Wang Z."/>
            <person name="Wu M."/>
        </authorList>
    </citation>
    <scope>NUCLEOTIDE SEQUENCE [LARGE SCALE GENOMIC DNA]</scope>
    <source>
        <strain evidence="2">PRA3</strain>
    </source>
</reference>
<gene>
    <name evidence="2" type="ORF">ID47_08880</name>
</gene>
<feature type="transmembrane region" description="Helical" evidence="1">
    <location>
        <begin position="70"/>
        <end position="89"/>
    </location>
</feature>
<dbReference type="KEGG" id="paca:ID47_08880"/>
<keyword evidence="1" id="KW-0472">Membrane</keyword>
<keyword evidence="3" id="KW-1185">Reference proteome</keyword>
<dbReference type="EMBL" id="CP008941">
    <property type="protein sequence ID" value="AIK96820.1"/>
    <property type="molecule type" value="Genomic_DNA"/>
</dbReference>
<evidence type="ECO:0000313" key="2">
    <source>
        <dbReference type="EMBL" id="AIK96820.1"/>
    </source>
</evidence>
<dbReference type="Proteomes" id="UP000028926">
    <property type="component" value="Chromosome"/>
</dbReference>
<proteinExistence type="predicted"/>
<name>A0A077B1L1_9PROT</name>
<dbReference type="HOGENOM" id="CLU_2421517_0_0_5"/>
<dbReference type="AlphaFoldDB" id="A0A077B1L1"/>
<evidence type="ECO:0000313" key="3">
    <source>
        <dbReference type="Proteomes" id="UP000028926"/>
    </source>
</evidence>
<sequence length="91" mass="10540">MKKFTTLCSGELITEEAASLLFISSWTFLRKRNRYEEEDFDGTFDRRLGKKPGAEPQKQRQPIWANCIKSILRIIMCAIFTVLPVGIMVKK</sequence>
<dbReference type="RefSeq" id="WP_038465552.1">
    <property type="nucleotide sequence ID" value="NZ_CP008941.1"/>
</dbReference>
<evidence type="ECO:0000256" key="1">
    <source>
        <dbReference type="SAM" id="Phobius"/>
    </source>
</evidence>
<accession>A0A077B1L1</accession>
<keyword evidence="1" id="KW-1133">Transmembrane helix</keyword>